<feature type="domain" description="4Fe-4S ferredoxin-type" evidence="5">
    <location>
        <begin position="531"/>
        <end position="563"/>
    </location>
</feature>
<feature type="domain" description="Glycine radical" evidence="4">
    <location>
        <begin position="762"/>
        <end position="883"/>
    </location>
</feature>
<dbReference type="RefSeq" id="WP_148636725.1">
    <property type="nucleotide sequence ID" value="NZ_VSLA01000003.1"/>
</dbReference>
<accession>A0A5D0WUI2</accession>
<feature type="modified residue" description="Glycine radical" evidence="3">
    <location>
        <position position="858"/>
    </location>
</feature>
<gene>
    <name evidence="7" type="ORF">FXB42_03550</name>
</gene>
<reference evidence="7 8" key="1">
    <citation type="submission" date="2019-08" db="EMBL/GenBank/DDBJ databases">
        <title>Isolation and enrichment of carboxydotrophic bacteria from anaerobic sludge for the production of bio-based chemicals from syngas.</title>
        <authorList>
            <person name="Antares A.L."/>
            <person name="Moreira J."/>
            <person name="Diender M."/>
            <person name="Parshina S.N."/>
            <person name="Stams A.J.M."/>
            <person name="Alves M."/>
            <person name="Alves J.I."/>
            <person name="Sousa D.Z."/>
        </authorList>
    </citation>
    <scope>NUCLEOTIDE SEQUENCE [LARGE SCALE GENOMIC DNA]</scope>
    <source>
        <strain evidence="7 8">JM</strain>
    </source>
</reference>
<dbReference type="AlphaFoldDB" id="A0A5D0WUI2"/>
<dbReference type="EMBL" id="VSLA01000003">
    <property type="protein sequence ID" value="TYC87955.1"/>
    <property type="molecule type" value="Genomic_DNA"/>
</dbReference>
<protein>
    <submittedName>
        <fullName evidence="7">Formate C-acetyltransferase/glycerol dehydratase family glycyl radical enzyme</fullName>
    </submittedName>
</protein>
<dbReference type="Proteomes" id="UP000322619">
    <property type="component" value="Unassembled WGS sequence"/>
</dbReference>
<evidence type="ECO:0000313" key="7">
    <source>
        <dbReference type="EMBL" id="TYC87955.1"/>
    </source>
</evidence>
<keyword evidence="1 3" id="KW-0556">Organic radical</keyword>
<name>A0A5D0WUI2_9FIRM</name>
<dbReference type="GO" id="GO:0016829">
    <property type="term" value="F:lyase activity"/>
    <property type="evidence" value="ECO:0007669"/>
    <property type="project" value="UniProtKB-KW"/>
</dbReference>
<evidence type="ECO:0000259" key="4">
    <source>
        <dbReference type="PROSITE" id="PS51149"/>
    </source>
</evidence>
<proteinExistence type="predicted"/>
<keyword evidence="2" id="KW-0456">Lyase</keyword>
<dbReference type="SUPFAM" id="SSF51998">
    <property type="entry name" value="PFL-like glycyl radical enzymes"/>
    <property type="match status" value="1"/>
</dbReference>
<dbReference type="Pfam" id="PF02901">
    <property type="entry name" value="PFL-like"/>
    <property type="match status" value="1"/>
</dbReference>
<comment type="caution">
    <text evidence="7">The sequence shown here is derived from an EMBL/GenBank/DDBJ whole genome shotgun (WGS) entry which is preliminary data.</text>
</comment>
<dbReference type="InterPro" id="IPR001150">
    <property type="entry name" value="Gly_radical"/>
</dbReference>
<evidence type="ECO:0000259" key="6">
    <source>
        <dbReference type="PROSITE" id="PS51554"/>
    </source>
</evidence>
<dbReference type="GO" id="GO:0016740">
    <property type="term" value="F:transferase activity"/>
    <property type="evidence" value="ECO:0007669"/>
    <property type="project" value="UniProtKB-KW"/>
</dbReference>
<dbReference type="InterPro" id="IPR051215">
    <property type="entry name" value="GRE"/>
</dbReference>
<dbReference type="PROSITE" id="PS51379">
    <property type="entry name" value="4FE4S_FER_2"/>
    <property type="match status" value="1"/>
</dbReference>
<dbReference type="Gene3D" id="3.20.70.20">
    <property type="match status" value="1"/>
</dbReference>
<dbReference type="PROSITE" id="PS51149">
    <property type="entry name" value="GLY_RADICAL_2"/>
    <property type="match status" value="1"/>
</dbReference>
<dbReference type="GO" id="GO:0005829">
    <property type="term" value="C:cytosol"/>
    <property type="evidence" value="ECO:0007669"/>
    <property type="project" value="TreeGrafter"/>
</dbReference>
<sequence length="884" mass="97954">MQMSATEVEKLVSQVLSEMGRQNFKSSTSQSQTKAGFVPNEVFGEGGCEPFDLDYGMMDTNSPELQEPSPFARTNRILKRVHSIPETVSDERALLYTEAHKMYGGTGGSQIIKNAKILAHILKNVTINIYPDELIVGEMGCPARYAPIFPEFSYDWIEDELKNSPWENRKQDRFECSAQTKENLLGIADYWNGKNLKDQLLGVLTEEEIKGSSAGGRPVFFPNLYMYGGVGHTTADYETLLKLGYGGIKKSIVEHLSKIEDCTTKEGIEKREFYTAALISLEGATCLFKRYASLAAEMAENEINSEEKEILKTIASNCEWVSENPPRTFWEAMQLYHLATNIILIESNGHSISYGRFDQLLYPFYKKDMLENRITKSRVAEIIESFYIKIFELRKLRDEGTAVLNSEVGMGGTTLLVGGVDKDGKDATNDLTYLGIEAHAHTRLTDPWFASRWFAEAPWEFKVKLVNVIKIGTGQPKLFNDAAIIPASLAAGRSLEDARDYTMVGCVEIDSGGGKEYGAHDAAYFSLCKVLELAINNGRCIDCGSQCINWSKCGAVGLQLGPKTGSLDTFKSIEEVKESYEIQMSYWVDRMATFINATEIMHARTKPLPYLSTIKRGCIDNGLDCTAGGAIYNFAGPQGVGPGAVADAMCAIKQLIFDEKKVTGTEMLDALRKDWVGYEGLYNLINSDRVMHYGNDDDNADQYAVWGSKVYFDEVMKHQNTRNGKFLPGLYCVSANVGIGLCQGASPDGRRAYEAVSNSLAPVHTMVGTHDVKGPTAMANSAAKIDHLIAGNGTLLNVRFSPNCVAGDNGRNNFVSYIDAYFDKKAQHVQFNIVNTETLKAAQKNPEQYKGLLVRVAGYSAYFVKLSKELQDDLIGRKAYDSFD</sequence>
<feature type="domain" description="PFL" evidence="6">
    <location>
        <begin position="72"/>
        <end position="751"/>
    </location>
</feature>
<evidence type="ECO:0000313" key="8">
    <source>
        <dbReference type="Proteomes" id="UP000322619"/>
    </source>
</evidence>
<dbReference type="PANTHER" id="PTHR43641:SF2">
    <property type="entry name" value="DEHYDRATASE YBIW-RELATED"/>
    <property type="match status" value="1"/>
</dbReference>
<dbReference type="PROSITE" id="PS51554">
    <property type="entry name" value="PFL"/>
    <property type="match status" value="1"/>
</dbReference>
<dbReference type="Pfam" id="PF01228">
    <property type="entry name" value="Gly_radical"/>
    <property type="match status" value="1"/>
</dbReference>
<evidence type="ECO:0000259" key="5">
    <source>
        <dbReference type="PROSITE" id="PS51379"/>
    </source>
</evidence>
<dbReference type="InterPro" id="IPR017896">
    <property type="entry name" value="4Fe4S_Fe-S-bd"/>
</dbReference>
<keyword evidence="7" id="KW-0808">Transferase</keyword>
<organism evidence="7 8">
    <name type="scientific">Acetobacterium wieringae</name>
    <dbReference type="NCBI Taxonomy" id="52694"/>
    <lineage>
        <taxon>Bacteria</taxon>
        <taxon>Bacillati</taxon>
        <taxon>Bacillota</taxon>
        <taxon>Clostridia</taxon>
        <taxon>Eubacteriales</taxon>
        <taxon>Eubacteriaceae</taxon>
        <taxon>Acetobacterium</taxon>
    </lineage>
</organism>
<evidence type="ECO:0000256" key="1">
    <source>
        <dbReference type="ARBA" id="ARBA00022818"/>
    </source>
</evidence>
<evidence type="ECO:0000256" key="3">
    <source>
        <dbReference type="PROSITE-ProRule" id="PRU00493"/>
    </source>
</evidence>
<dbReference type="PANTHER" id="PTHR43641">
    <property type="entry name" value="FORMATE ACETYLTRANSFERASE 3-RELATED"/>
    <property type="match status" value="1"/>
</dbReference>
<dbReference type="InterPro" id="IPR004184">
    <property type="entry name" value="PFL_dom"/>
</dbReference>
<evidence type="ECO:0000256" key="2">
    <source>
        <dbReference type="ARBA" id="ARBA00023239"/>
    </source>
</evidence>